<gene>
    <name evidence="2" type="ORF">ECRASSUSDP1_LOCUS8452</name>
</gene>
<evidence type="ECO:0000313" key="2">
    <source>
        <dbReference type="EMBL" id="CAI2367174.1"/>
    </source>
</evidence>
<feature type="region of interest" description="Disordered" evidence="1">
    <location>
        <begin position="191"/>
        <end position="218"/>
    </location>
</feature>
<proteinExistence type="predicted"/>
<name>A0AAD1UKW5_EUPCR</name>
<protein>
    <submittedName>
        <fullName evidence="2">Uncharacterized protein</fullName>
    </submittedName>
</protein>
<sequence length="274" mass="31879">MKKIKRSIRKVMKRNKEIKLCDSFQKNGKGYNRSLCENKSLPKIPVSSYHVRTDSNQEKFSPLIKYNSSFVKKECSMDRSLSENLLLSRDGINCSKNSSGSQRHMKNQLSLELPMQSKDILSSHPYMNSCQANNENKELRLPLGGGGCAKQMYKFKSKLFESFRSHNSLTSNNKRLIKSRSYEKKRFLSQRLLSKKSSSRKTRRPGKPKSRKRREADLSNSIYIIKQGEEKSVYTPNVKGKKRVRFYTKKTLKNIESVCNVEIMRMKISISQRR</sequence>
<keyword evidence="3" id="KW-1185">Reference proteome</keyword>
<feature type="compositionally biased region" description="Basic residues" evidence="1">
    <location>
        <begin position="193"/>
        <end position="213"/>
    </location>
</feature>
<evidence type="ECO:0000256" key="1">
    <source>
        <dbReference type="SAM" id="MobiDB-lite"/>
    </source>
</evidence>
<reference evidence="2" key="1">
    <citation type="submission" date="2023-07" db="EMBL/GenBank/DDBJ databases">
        <authorList>
            <consortium name="AG Swart"/>
            <person name="Singh M."/>
            <person name="Singh A."/>
            <person name="Seah K."/>
            <person name="Emmerich C."/>
        </authorList>
    </citation>
    <scope>NUCLEOTIDE SEQUENCE</scope>
    <source>
        <strain evidence="2">DP1</strain>
    </source>
</reference>
<evidence type="ECO:0000313" key="3">
    <source>
        <dbReference type="Proteomes" id="UP001295684"/>
    </source>
</evidence>
<organism evidence="2 3">
    <name type="scientific">Euplotes crassus</name>
    <dbReference type="NCBI Taxonomy" id="5936"/>
    <lineage>
        <taxon>Eukaryota</taxon>
        <taxon>Sar</taxon>
        <taxon>Alveolata</taxon>
        <taxon>Ciliophora</taxon>
        <taxon>Intramacronucleata</taxon>
        <taxon>Spirotrichea</taxon>
        <taxon>Hypotrichia</taxon>
        <taxon>Euplotida</taxon>
        <taxon>Euplotidae</taxon>
        <taxon>Moneuplotes</taxon>
    </lineage>
</organism>
<comment type="caution">
    <text evidence="2">The sequence shown here is derived from an EMBL/GenBank/DDBJ whole genome shotgun (WGS) entry which is preliminary data.</text>
</comment>
<dbReference type="AlphaFoldDB" id="A0AAD1UKW5"/>
<accession>A0AAD1UKW5</accession>
<dbReference type="EMBL" id="CAMPGE010008269">
    <property type="protein sequence ID" value="CAI2367174.1"/>
    <property type="molecule type" value="Genomic_DNA"/>
</dbReference>
<dbReference type="Proteomes" id="UP001295684">
    <property type="component" value="Unassembled WGS sequence"/>
</dbReference>